<dbReference type="PANTHER" id="PTHR23133:SF2">
    <property type="entry name" value="IMIDAZOLEGLYCEROL-PHOSPHATE DEHYDRATASE"/>
    <property type="match status" value="1"/>
</dbReference>
<dbReference type="SUPFAM" id="SSF54211">
    <property type="entry name" value="Ribosomal protein S5 domain 2-like"/>
    <property type="match status" value="2"/>
</dbReference>
<evidence type="ECO:0000256" key="5">
    <source>
        <dbReference type="ARBA" id="ARBA00023239"/>
    </source>
</evidence>
<evidence type="ECO:0000256" key="3">
    <source>
        <dbReference type="ARBA" id="ARBA00022605"/>
    </source>
</evidence>
<dbReference type="GO" id="GO:0000105">
    <property type="term" value="P:L-histidine biosynthetic process"/>
    <property type="evidence" value="ECO:0007669"/>
    <property type="project" value="UniProtKB-UniRule"/>
</dbReference>
<comment type="caution">
    <text evidence="8">The sequence shown here is derived from an EMBL/GenBank/DDBJ whole genome shotgun (WGS) entry which is preliminary data.</text>
</comment>
<dbReference type="RefSeq" id="WP_160799949.1">
    <property type="nucleotide sequence ID" value="NZ_WUUL01000002.1"/>
</dbReference>
<evidence type="ECO:0000256" key="6">
    <source>
        <dbReference type="HAMAP-Rule" id="MF_00076"/>
    </source>
</evidence>
<dbReference type="EMBL" id="WUUL01000002">
    <property type="protein sequence ID" value="MXQ52750.1"/>
    <property type="molecule type" value="Genomic_DNA"/>
</dbReference>
<comment type="similarity">
    <text evidence="6 7">Belongs to the imidazoleglycerol-phosphate dehydratase family.</text>
</comment>
<keyword evidence="3 6" id="KW-0028">Amino-acid biosynthesis</keyword>
<organism evidence="8 9">
    <name type="scientific">Shimazuella alba</name>
    <dbReference type="NCBI Taxonomy" id="2690964"/>
    <lineage>
        <taxon>Bacteria</taxon>
        <taxon>Bacillati</taxon>
        <taxon>Bacillota</taxon>
        <taxon>Bacilli</taxon>
        <taxon>Bacillales</taxon>
        <taxon>Thermoactinomycetaceae</taxon>
        <taxon>Shimazuella</taxon>
    </lineage>
</organism>
<name>A0A6I4VSG1_9BACL</name>
<evidence type="ECO:0000256" key="7">
    <source>
        <dbReference type="RuleBase" id="RU000599"/>
    </source>
</evidence>
<comment type="pathway">
    <text evidence="1 6 7">Amino-acid biosynthesis; L-histidine biosynthesis; L-histidine from 5-phospho-alpha-D-ribose 1-diphosphate: step 6/9.</text>
</comment>
<reference evidence="8 9" key="1">
    <citation type="submission" date="2019-12" db="EMBL/GenBank/DDBJ databases">
        <title>Whole-genome analyses of novel actinobacteria.</title>
        <authorList>
            <person name="Sahin N."/>
            <person name="Saygin H."/>
        </authorList>
    </citation>
    <scope>NUCLEOTIDE SEQUENCE [LARGE SCALE GENOMIC DNA]</scope>
    <source>
        <strain evidence="8 9">KC615</strain>
    </source>
</reference>
<dbReference type="FunFam" id="3.30.230.40:FF:000001">
    <property type="entry name" value="Imidazoleglycerol-phosphate dehydratase HisB"/>
    <property type="match status" value="1"/>
</dbReference>
<evidence type="ECO:0000313" key="9">
    <source>
        <dbReference type="Proteomes" id="UP000430692"/>
    </source>
</evidence>
<dbReference type="PROSITE" id="PS00954">
    <property type="entry name" value="IGP_DEHYDRATASE_1"/>
    <property type="match status" value="1"/>
</dbReference>
<dbReference type="GO" id="GO:0004424">
    <property type="term" value="F:imidazoleglycerol-phosphate dehydratase activity"/>
    <property type="evidence" value="ECO:0007669"/>
    <property type="project" value="UniProtKB-UniRule"/>
</dbReference>
<dbReference type="EC" id="4.2.1.19" evidence="6 7"/>
<dbReference type="CDD" id="cd07914">
    <property type="entry name" value="IGPD"/>
    <property type="match status" value="1"/>
</dbReference>
<comment type="catalytic activity">
    <reaction evidence="6 7">
        <text>D-erythro-1-(imidazol-4-yl)glycerol 3-phosphate = 3-(imidazol-4-yl)-2-oxopropyl phosphate + H2O</text>
        <dbReference type="Rhea" id="RHEA:11040"/>
        <dbReference type="ChEBI" id="CHEBI:15377"/>
        <dbReference type="ChEBI" id="CHEBI:57766"/>
        <dbReference type="ChEBI" id="CHEBI:58278"/>
        <dbReference type="EC" id="4.2.1.19"/>
    </reaction>
</comment>
<evidence type="ECO:0000256" key="2">
    <source>
        <dbReference type="ARBA" id="ARBA00016664"/>
    </source>
</evidence>
<dbReference type="InterPro" id="IPR020565">
    <property type="entry name" value="ImidazoleglycerP_deHydtase_CS"/>
</dbReference>
<dbReference type="FunFam" id="3.30.230.40:FF:000003">
    <property type="entry name" value="Imidazoleglycerol-phosphate dehydratase HisB"/>
    <property type="match status" value="1"/>
</dbReference>
<proteinExistence type="inferred from homology"/>
<dbReference type="InterPro" id="IPR000807">
    <property type="entry name" value="ImidazoleglycerolP_deHydtase"/>
</dbReference>
<dbReference type="NCBIfam" id="NF002114">
    <property type="entry name" value="PRK00951.2-4"/>
    <property type="match status" value="1"/>
</dbReference>
<dbReference type="Gene3D" id="3.30.230.40">
    <property type="entry name" value="Imidazole glycerol phosphate dehydratase, domain 1"/>
    <property type="match status" value="2"/>
</dbReference>
<dbReference type="NCBIfam" id="NF002111">
    <property type="entry name" value="PRK00951.2-1"/>
    <property type="match status" value="1"/>
</dbReference>
<keyword evidence="5 6" id="KW-0456">Lyase</keyword>
<keyword evidence="6" id="KW-0963">Cytoplasm</keyword>
<dbReference type="UniPathway" id="UPA00031">
    <property type="reaction ID" value="UER00011"/>
</dbReference>
<dbReference type="NCBIfam" id="NF002115">
    <property type="entry name" value="PRK00951.2-5"/>
    <property type="match status" value="1"/>
</dbReference>
<dbReference type="Pfam" id="PF00475">
    <property type="entry name" value="IGPD"/>
    <property type="match status" value="1"/>
</dbReference>
<dbReference type="HAMAP" id="MF_00076">
    <property type="entry name" value="HisB"/>
    <property type="match status" value="1"/>
</dbReference>
<comment type="subcellular location">
    <subcellularLocation>
        <location evidence="6 7">Cytoplasm</location>
    </subcellularLocation>
</comment>
<dbReference type="InterPro" id="IPR038494">
    <property type="entry name" value="IGPD_sf"/>
</dbReference>
<dbReference type="PANTHER" id="PTHR23133">
    <property type="entry name" value="IMIDAZOLEGLYCEROL-PHOSPHATE DEHYDRATASE HIS7"/>
    <property type="match status" value="1"/>
</dbReference>
<gene>
    <name evidence="6 8" type="primary">hisB</name>
    <name evidence="8" type="ORF">GSM42_03190</name>
</gene>
<accession>A0A6I4VSG1</accession>
<evidence type="ECO:0000256" key="1">
    <source>
        <dbReference type="ARBA" id="ARBA00005047"/>
    </source>
</evidence>
<keyword evidence="4 6" id="KW-0368">Histidine biosynthesis</keyword>
<evidence type="ECO:0000256" key="4">
    <source>
        <dbReference type="ARBA" id="ARBA00023102"/>
    </source>
</evidence>
<sequence length="196" mass="21922">MNRRGHVERITKETQVDVNLSLDGEGKATLHTGVPFLEHMLDLFAKHGQFNLAVRSIGDVHIDDHHTVEDTGICIGRAIDKALGDRIGIRRYGNAFVPMDESLGQVVIDLSGRSHLEFRADFPSDRVGSFDTELVHEFFWKLALESRMNLHVILHYGRNTHHMIESLFKALGRALHEATRIDPSIKGVPSSKGVLG</sequence>
<dbReference type="InterPro" id="IPR020568">
    <property type="entry name" value="Ribosomal_Su5_D2-typ_SF"/>
</dbReference>
<keyword evidence="9" id="KW-1185">Reference proteome</keyword>
<evidence type="ECO:0000313" key="8">
    <source>
        <dbReference type="EMBL" id="MXQ52750.1"/>
    </source>
</evidence>
<dbReference type="Proteomes" id="UP000430692">
    <property type="component" value="Unassembled WGS sequence"/>
</dbReference>
<dbReference type="GO" id="GO:0005737">
    <property type="term" value="C:cytoplasm"/>
    <property type="evidence" value="ECO:0007669"/>
    <property type="project" value="UniProtKB-SubCell"/>
</dbReference>
<dbReference type="AlphaFoldDB" id="A0A6I4VSG1"/>
<protein>
    <recommendedName>
        <fullName evidence="2 6">Imidazoleglycerol-phosphate dehydratase</fullName>
        <shortName evidence="6">IGPD</shortName>
        <ecNumber evidence="6 7">4.2.1.19</ecNumber>
    </recommendedName>
</protein>
<dbReference type="PROSITE" id="PS00955">
    <property type="entry name" value="IGP_DEHYDRATASE_2"/>
    <property type="match status" value="1"/>
</dbReference>